<accession>K6YMB3</accession>
<evidence type="ECO:0008006" key="3">
    <source>
        <dbReference type="Google" id="ProtNLM"/>
    </source>
</evidence>
<dbReference type="InterPro" id="IPR021431">
    <property type="entry name" value="DUF3080"/>
</dbReference>
<keyword evidence="2" id="KW-1185">Reference proteome</keyword>
<dbReference type="RefSeq" id="WP_007105576.1">
    <property type="nucleotide sequence ID" value="NZ_BAER01000074.1"/>
</dbReference>
<evidence type="ECO:0000313" key="2">
    <source>
        <dbReference type="Proteomes" id="UP000006322"/>
    </source>
</evidence>
<dbReference type="AlphaFoldDB" id="K6YMB3"/>
<evidence type="ECO:0000313" key="1">
    <source>
        <dbReference type="EMBL" id="GAC33809.1"/>
    </source>
</evidence>
<comment type="caution">
    <text evidence="1">The sequence shown here is derived from an EMBL/GenBank/DDBJ whole genome shotgun (WGS) entry which is preliminary data.</text>
</comment>
<gene>
    <name evidence="1" type="ORF">GPLA_2915</name>
</gene>
<dbReference type="STRING" id="1129793.GPLA_2915"/>
<organism evidence="1 2">
    <name type="scientific">Paraglaciecola polaris LMG 21857</name>
    <dbReference type="NCBI Taxonomy" id="1129793"/>
    <lineage>
        <taxon>Bacteria</taxon>
        <taxon>Pseudomonadati</taxon>
        <taxon>Pseudomonadota</taxon>
        <taxon>Gammaproteobacteria</taxon>
        <taxon>Alteromonadales</taxon>
        <taxon>Alteromonadaceae</taxon>
        <taxon>Paraglaciecola</taxon>
    </lineage>
</organism>
<name>K6YMB3_9ALTE</name>
<dbReference type="Proteomes" id="UP000006322">
    <property type="component" value="Unassembled WGS sequence"/>
</dbReference>
<dbReference type="EMBL" id="BAER01000074">
    <property type="protein sequence ID" value="GAC33809.1"/>
    <property type="molecule type" value="Genomic_DNA"/>
</dbReference>
<reference evidence="2" key="1">
    <citation type="journal article" date="2014" name="Environ. Microbiol.">
        <title>Comparative genomics of the marine bacterial genus Glaciecola reveals the high degree of genomic diversity and genomic characteristic for cold adaptation.</title>
        <authorList>
            <person name="Qin Q.L."/>
            <person name="Xie B.B."/>
            <person name="Yu Y."/>
            <person name="Shu Y.L."/>
            <person name="Rong J.C."/>
            <person name="Zhang Y.J."/>
            <person name="Zhao D.L."/>
            <person name="Chen X.L."/>
            <person name="Zhang X.Y."/>
            <person name="Chen B."/>
            <person name="Zhou B.C."/>
            <person name="Zhang Y.Z."/>
        </authorList>
    </citation>
    <scope>NUCLEOTIDE SEQUENCE [LARGE SCALE GENOMIC DNA]</scope>
    <source>
        <strain evidence="2">LMG 21857</strain>
    </source>
</reference>
<proteinExistence type="predicted"/>
<dbReference type="OrthoDB" id="5760979at2"/>
<sequence>MTHITLSNVKLVALCVLVLLTSTLFGCGKNNLAQVFNEYQQRMANVLDTPFEANSNDGTITLNYPSKRELVSAIEIPQIDVKQFFALNKCEVNVLIAQRNTPLGRTQLPSVRYLYERNMLSALAHCIQLMPEQRVNLESWITQKRRILPLVWANLIQTSDEIINALGNNSDFITSLSSSDIQQTQSALTYLLQLKQHPQVILVPAELEQHLQQLSKLHLPAKAWRTQALMTNELTTTTTWLKQQNLLTKCPDGQASQNILYLKNVFTLWFIEKIQPIAGQLNNVQYTLLPLYQSMSQQPELTPQFRQFLAQHSQISFSAYQQAIQEHVLFWQQLFKHCSISPRVSTK</sequence>
<protein>
    <recommendedName>
        <fullName evidence="3">DUF3080 domain-containing protein</fullName>
    </recommendedName>
</protein>
<dbReference type="Pfam" id="PF11279">
    <property type="entry name" value="DUF3080"/>
    <property type="match status" value="1"/>
</dbReference>